<keyword evidence="9 11" id="KW-0812">Transmembrane</keyword>
<keyword evidence="4" id="KW-0964">Secreted</keyword>
<dbReference type="GO" id="GO:0005576">
    <property type="term" value="C:extracellular region"/>
    <property type="evidence" value="ECO:0007669"/>
    <property type="project" value="UniProtKB-SubCell"/>
</dbReference>
<evidence type="ECO:0000256" key="3">
    <source>
        <dbReference type="ARBA" id="ARBA00004613"/>
    </source>
</evidence>
<evidence type="ECO:0000313" key="11">
    <source>
        <dbReference type="EMBL" id="EAR88959.2"/>
    </source>
</evidence>
<evidence type="ECO:0000256" key="10">
    <source>
        <dbReference type="SAM" id="SignalP"/>
    </source>
</evidence>
<dbReference type="PANTHER" id="PTHR11319:SF35">
    <property type="entry name" value="OUTER MEMBRANE PROTEIN PMPC-RELATED"/>
    <property type="match status" value="1"/>
</dbReference>
<feature type="transmembrane region" description="Helical" evidence="9">
    <location>
        <begin position="1998"/>
        <end position="2016"/>
    </location>
</feature>
<protein>
    <submittedName>
        <fullName evidence="11">Transmembrane protein, putative</fullName>
    </submittedName>
</protein>
<evidence type="ECO:0000256" key="6">
    <source>
        <dbReference type="ARBA" id="ARBA00023136"/>
    </source>
</evidence>
<dbReference type="KEGG" id="tet:TTHERM_00551170"/>
<proteinExistence type="predicted"/>
<name>Q22UL1_TETTS</name>
<dbReference type="NCBIfam" id="TIGR01376">
    <property type="entry name" value="POMP_repeat"/>
    <property type="match status" value="1"/>
</dbReference>
<dbReference type="OrthoDB" id="19903at2759"/>
<dbReference type="HOGENOM" id="CLU_001085_0_0_1"/>
<dbReference type="Proteomes" id="UP000009168">
    <property type="component" value="Unassembled WGS sequence"/>
</dbReference>
<evidence type="ECO:0000256" key="9">
    <source>
        <dbReference type="SAM" id="Phobius"/>
    </source>
</evidence>
<dbReference type="GeneID" id="7840652"/>
<evidence type="ECO:0000256" key="1">
    <source>
        <dbReference type="ARBA" id="ARBA00004196"/>
    </source>
</evidence>
<feature type="transmembrane region" description="Helical" evidence="9">
    <location>
        <begin position="2088"/>
        <end position="2108"/>
    </location>
</feature>
<feature type="chain" id="PRO_5004201645" evidence="10">
    <location>
        <begin position="22"/>
        <end position="2451"/>
    </location>
</feature>
<keyword evidence="12" id="KW-1185">Reference proteome</keyword>
<dbReference type="InterPro" id="IPR011047">
    <property type="entry name" value="Quinoprotein_ADH-like_sf"/>
</dbReference>
<evidence type="ECO:0000256" key="7">
    <source>
        <dbReference type="ARBA" id="ARBA00023237"/>
    </source>
</evidence>
<evidence type="ECO:0000313" key="12">
    <source>
        <dbReference type="Proteomes" id="UP000009168"/>
    </source>
</evidence>
<dbReference type="PANTHER" id="PTHR11319">
    <property type="entry name" value="G PROTEIN-COUPLED RECEPTOR-RELATED"/>
    <property type="match status" value="1"/>
</dbReference>
<feature type="transmembrane region" description="Helical" evidence="9">
    <location>
        <begin position="2217"/>
        <end position="2242"/>
    </location>
</feature>
<accession>Q22UL1</accession>
<dbReference type="RefSeq" id="XP_001009204.2">
    <property type="nucleotide sequence ID" value="XM_001009204.2"/>
</dbReference>
<evidence type="ECO:0000256" key="4">
    <source>
        <dbReference type="ARBA" id="ARBA00022525"/>
    </source>
</evidence>
<gene>
    <name evidence="11" type="ORF">TTHERM_00551170</name>
</gene>
<keyword evidence="5 10" id="KW-0732">Signal</keyword>
<evidence type="ECO:0000256" key="2">
    <source>
        <dbReference type="ARBA" id="ARBA00004442"/>
    </source>
</evidence>
<keyword evidence="8" id="KW-0175">Coiled coil</keyword>
<sequence length="2451" mass="283997">MNFKASFYQLIYLLLQYVLLGQTSQCPQFSIEHMTRFFDNQSIKGYLKIPQTNLILINTISNDANKLNDISNVVYYNDISNNQDNIINAIKTDYTILQMDYIQKNNQILIVSPNQLIAANVYTLQIINFLIFRSSTGLSLIQDTNLAILTTRSCKFYIIDVVQFKEIYSEDSCYYMYDVGNILFYPKTFVLKNGEVFIAIKDYYGYQAWFLNLKTYQLEYHNYVPQPQYLGYNDIDFYYDWNLLFIVGNYYMLNIVQIQELSSNKFTVLQNWNLMDWGNSFLNVKIIQQIQQSQSSFSLFTSDPYSLFRLDFTITGNQLTQSIDSINFVWATQGFPVQYQGYQYTQWYYVQENKQLFIPMMYYSNGWTKIFIVNQNEINYFVSASYNQIIVIQDTIHGEVIWQTKLSDDLMYGKENFFIQVQNYPKGFFVMMNSGSISYIDIFANQNIQSFKLSQINLSLNRMSYVLTSYIDQENILWFIIGLPYKDNQENFLFWMIDFKSQKAQALFSDNVDDNQNKTCYALYSEKNNSLVGLDVLGNVYVWDSLNQYKFKYKKTITKYQCYQSVMGQLYNDGNNVYLIVVCDDHKVISFNIDTEDTQLLTQMSSDSININSFEDIQLIGIGETDTGNVFLFRYNQSSKNFKSFFKIQTIKYNDKPLNLSYLPDSQQLFIQYYYSNNFLPIGMCLENVQNCLNCQMDFYFNTSETQQLDNLFGLGTSQSPFLSSSNLITTFLLAQQYNQLIDGIQKIKINIYIHAENSFNLFQELLDIQFSNVIQLMIKSTDTLKQSQINITNSLQFNQFSSLNLSNIIFYFKYVDNQIYQCGLQINNIIEIVNIDNIDQQSSNATISQNCNSFQISNSSVTLQNLNISNKDFSQFQDLIQVSDSKQLVLENLILQNSILNSQFSIVKQLSETSITIKQMIIQNNTCDIKQNSNSQYVGQLFQAGQFNVSNMQIIGNQFCNSKIFSTISSINQKNYNILFDNIIIQNNKFYTIASHLFYNAIYTFNPLAGCLQFIEVNQINLNLFNSSYINAVDNSIIIIQNINYKNNLIELNNIEIFSSSFIQTLSNSYSNPLFISCDQVSDIQILNSNFYDNILNGFVNSLTQSTTAIQIINSQGYMLIQDTQFSNSKSDSHYNFAFIQCNNTYINRCSFANSSYDLLDNTALFIQQGGCLRIKSNTFQLNNSKFFQSTASIASFVYLEPLSNQMDNIFFNTSFSQGYSHFDGGAAYINSQNSYISLSINKCNFTDIYSLYPLSSVISIKNQATQGQLGRLYNFNINNALLTNIFGNTDSIFFNANDADISIQNLTQFNNLLNYDYPIQFSKILAPDNLQACTFINSENSKITINNTNFYDLISSKESTLPLLIKSINSTILVKKLNATKCQFLPSLIDITQSKLEISQSRFNNMFQIEPQRILQNNAITQQIKNNSLIQLNRSSILINDNSFFSEIICSQNCYGSCLSLVYSNFNIQNTQFIQNKAVNGGAIAILGNDQMINLIQSSNFFQNTAIKNGGAIYLQTDINDIFKMQIVESQFRENSADQGNGGAFYLLAQTVNSSQQQIMIQNTEISNNKAQIGGGIYNQGINPKIELSLLSFNYALYYGNDQFSYPSQLFNVNYQSFQHQNQNQIIFNNFKSGDKFPKFIFELRDNSSKPVIYTEGQQITAQIRISTKTANSSQYYFRGNTIQSIDPIKNIFIFNDLDLIGIPNSYLIIEFISDSIKIFNNQTQTFENNYTFEVYVNFRNCVYGEIINQYNNYKECQTCEDGKYSLDFEACYSCPSGGQCQNGVVDLQSGFWRKEEHSLQILQCYNRLQNCIGTSFGNNVCHQGNIGPLCEECDIHGEFWQKSYTRSSKYQCELCESIRYDFWKLALTFLWITISIFLTVKNDESFFLKRILINNIRKKSKKIQSESIKISNLSSQVRLNKLENPKQKILSKNYIKIFTNYVQIVSTTVTFNLNVDSYFVEVSTYLGNPIKTSIDFLECLLKDSQIQIPLIYKKLFFSLISPFIILALFAFILKFNQKFIDKSIKFKIHQLYTGSIFLFLYLQPDLVSQMISLLSCRQIGDTSYILSNLNYECYTDSYKYYSLSLILPFLIIWVIIIPFALLVYITKNKKNLDSLFINMKFGFLYREYKSNVYYWEFIKIAQKISIILVLNLYYQNQIVKGCIITLIITGYGLYANKLQPYIEDNYNQLDSLSTKVCALTVFLCVLINGNDYNYLLITSLTIILIINIYFVIAILIRVIDSKKHSLLKILSNMKNKLLNKKEQKIEKKQINKELKKKIRRILLNYQSFSKNNKLNINLLIYNDQQSNFYQIKQLIQLLTNLIFNEQVDLKENSNVQMLNLFSQLDKQDKVAYNSQCSNLQSCSPLYNKIWETQSQNFIISQSKRVQLAETETKLMQFTNKIDKAQINSNKRINTQNPFHKRSKIQQLDIEQQVNQDFQVSELSIENNY</sequence>
<comment type="subcellular location">
    <subcellularLocation>
        <location evidence="1">Cell envelope</location>
    </subcellularLocation>
    <subcellularLocation>
        <location evidence="2">Cell outer membrane</location>
    </subcellularLocation>
    <subcellularLocation>
        <location evidence="3">Secreted</location>
    </subcellularLocation>
</comment>
<keyword evidence="9" id="KW-1133">Transmembrane helix</keyword>
<evidence type="ECO:0000256" key="8">
    <source>
        <dbReference type="SAM" id="Coils"/>
    </source>
</evidence>
<feature type="coiled-coil region" evidence="8">
    <location>
        <begin position="2250"/>
        <end position="2294"/>
    </location>
</feature>
<dbReference type="InParanoid" id="Q22UL1"/>
<keyword evidence="7" id="KW-0998">Cell outer membrane</keyword>
<evidence type="ECO:0000256" key="5">
    <source>
        <dbReference type="ARBA" id="ARBA00022729"/>
    </source>
</evidence>
<feature type="transmembrane region" description="Helical" evidence="9">
    <location>
        <begin position="2135"/>
        <end position="2155"/>
    </location>
</feature>
<dbReference type="SUPFAM" id="SSF50998">
    <property type="entry name" value="Quinoprotein alcohol dehydrogenase-like"/>
    <property type="match status" value="1"/>
</dbReference>
<feature type="signal peptide" evidence="10">
    <location>
        <begin position="1"/>
        <end position="21"/>
    </location>
</feature>
<organism evidence="11 12">
    <name type="scientific">Tetrahymena thermophila (strain SB210)</name>
    <dbReference type="NCBI Taxonomy" id="312017"/>
    <lineage>
        <taxon>Eukaryota</taxon>
        <taxon>Sar</taxon>
        <taxon>Alveolata</taxon>
        <taxon>Ciliophora</taxon>
        <taxon>Intramacronucleata</taxon>
        <taxon>Oligohymenophorea</taxon>
        <taxon>Hymenostomatida</taxon>
        <taxon>Tetrahymenina</taxon>
        <taxon>Tetrahymenidae</taxon>
        <taxon>Tetrahymena</taxon>
    </lineage>
</organism>
<keyword evidence="6 9" id="KW-0472">Membrane</keyword>
<reference evidence="12" key="1">
    <citation type="journal article" date="2006" name="PLoS Biol.">
        <title>Macronuclear genome sequence of the ciliate Tetrahymena thermophila, a model eukaryote.</title>
        <authorList>
            <person name="Eisen J.A."/>
            <person name="Coyne R.S."/>
            <person name="Wu M."/>
            <person name="Wu D."/>
            <person name="Thiagarajan M."/>
            <person name="Wortman J.R."/>
            <person name="Badger J.H."/>
            <person name="Ren Q."/>
            <person name="Amedeo P."/>
            <person name="Jones K.M."/>
            <person name="Tallon L.J."/>
            <person name="Delcher A.L."/>
            <person name="Salzberg S.L."/>
            <person name="Silva J.C."/>
            <person name="Haas B.J."/>
            <person name="Majoros W.H."/>
            <person name="Farzad M."/>
            <person name="Carlton J.M."/>
            <person name="Smith R.K. Jr."/>
            <person name="Garg J."/>
            <person name="Pearlman R.E."/>
            <person name="Karrer K.M."/>
            <person name="Sun L."/>
            <person name="Manning G."/>
            <person name="Elde N.C."/>
            <person name="Turkewitz A.P."/>
            <person name="Asai D.J."/>
            <person name="Wilkes D.E."/>
            <person name="Wang Y."/>
            <person name="Cai H."/>
            <person name="Collins K."/>
            <person name="Stewart B.A."/>
            <person name="Lee S.R."/>
            <person name="Wilamowska K."/>
            <person name="Weinberg Z."/>
            <person name="Ruzzo W.L."/>
            <person name="Wloga D."/>
            <person name="Gaertig J."/>
            <person name="Frankel J."/>
            <person name="Tsao C.-C."/>
            <person name="Gorovsky M.A."/>
            <person name="Keeling P.J."/>
            <person name="Waller R.F."/>
            <person name="Patron N.J."/>
            <person name="Cherry J.M."/>
            <person name="Stover N.A."/>
            <person name="Krieger C.J."/>
            <person name="del Toro C."/>
            <person name="Ryder H.F."/>
            <person name="Williamson S.C."/>
            <person name="Barbeau R.A."/>
            <person name="Hamilton E.P."/>
            <person name="Orias E."/>
        </authorList>
    </citation>
    <scope>NUCLEOTIDE SEQUENCE [LARGE SCALE GENOMIC DNA]</scope>
    <source>
        <strain evidence="12">SB210</strain>
    </source>
</reference>
<dbReference type="EMBL" id="GG662828">
    <property type="protein sequence ID" value="EAR88959.2"/>
    <property type="molecule type" value="Genomic_DNA"/>
</dbReference>
<dbReference type="InterPro" id="IPR003368">
    <property type="entry name" value="POMP_repeat"/>
</dbReference>
<dbReference type="Pfam" id="PF02415">
    <property type="entry name" value="Chlam_PMP"/>
    <property type="match status" value="1"/>
</dbReference>